<organism evidence="1 2">
    <name type="scientific">Verruconis gallopava</name>
    <dbReference type="NCBI Taxonomy" id="253628"/>
    <lineage>
        <taxon>Eukaryota</taxon>
        <taxon>Fungi</taxon>
        <taxon>Dikarya</taxon>
        <taxon>Ascomycota</taxon>
        <taxon>Pezizomycotina</taxon>
        <taxon>Dothideomycetes</taxon>
        <taxon>Pleosporomycetidae</taxon>
        <taxon>Venturiales</taxon>
        <taxon>Sympoventuriaceae</taxon>
        <taxon>Verruconis</taxon>
    </lineage>
</organism>
<name>A0A0D2AQR2_9PEZI</name>
<dbReference type="SUPFAM" id="SSF51197">
    <property type="entry name" value="Clavaminate synthase-like"/>
    <property type="match status" value="1"/>
</dbReference>
<gene>
    <name evidence="1" type="ORF">PV09_00891</name>
</gene>
<evidence type="ECO:0008006" key="3">
    <source>
        <dbReference type="Google" id="ProtNLM"/>
    </source>
</evidence>
<reference evidence="1 2" key="1">
    <citation type="submission" date="2015-01" db="EMBL/GenBank/DDBJ databases">
        <title>The Genome Sequence of Ochroconis gallopava CBS43764.</title>
        <authorList>
            <consortium name="The Broad Institute Genomics Platform"/>
            <person name="Cuomo C."/>
            <person name="de Hoog S."/>
            <person name="Gorbushina A."/>
            <person name="Stielow B."/>
            <person name="Teixiera M."/>
            <person name="Abouelleil A."/>
            <person name="Chapman S.B."/>
            <person name="Priest M."/>
            <person name="Young S.K."/>
            <person name="Wortman J."/>
            <person name="Nusbaum C."/>
            <person name="Birren B."/>
        </authorList>
    </citation>
    <scope>NUCLEOTIDE SEQUENCE [LARGE SCALE GENOMIC DNA]</scope>
    <source>
        <strain evidence="1 2">CBS 43764</strain>
    </source>
</reference>
<dbReference type="AlphaFoldDB" id="A0A0D2AQR2"/>
<proteinExistence type="predicted"/>
<evidence type="ECO:0000313" key="2">
    <source>
        <dbReference type="Proteomes" id="UP000053259"/>
    </source>
</evidence>
<dbReference type="InterPro" id="IPR027443">
    <property type="entry name" value="IPNS-like_sf"/>
</dbReference>
<dbReference type="RefSeq" id="XP_016218862.1">
    <property type="nucleotide sequence ID" value="XM_016353709.1"/>
</dbReference>
<dbReference type="EMBL" id="KN847530">
    <property type="protein sequence ID" value="KIW08993.1"/>
    <property type="molecule type" value="Genomic_DNA"/>
</dbReference>
<keyword evidence="2" id="KW-1185">Reference proteome</keyword>
<dbReference type="Pfam" id="PF07350">
    <property type="entry name" value="Gig2-like"/>
    <property type="match status" value="1"/>
</dbReference>
<protein>
    <recommendedName>
        <fullName evidence="3">DUF1479 domain protein</fullName>
    </recommendedName>
</protein>
<dbReference type="GeneID" id="27308864"/>
<dbReference type="VEuPathDB" id="FungiDB:PV09_00891"/>
<dbReference type="Gene3D" id="2.60.120.330">
    <property type="entry name" value="B-lactam Antibiotic, Isopenicillin N Synthase, Chain"/>
    <property type="match status" value="1"/>
</dbReference>
<dbReference type="OrthoDB" id="8249012at2759"/>
<evidence type="ECO:0000313" key="1">
    <source>
        <dbReference type="EMBL" id="KIW08993.1"/>
    </source>
</evidence>
<dbReference type="InParanoid" id="A0A0D2AQR2"/>
<dbReference type="STRING" id="253628.A0A0D2AQR2"/>
<dbReference type="PANTHER" id="PTHR30613">
    <property type="entry name" value="UNCHARACTERIZED PROTEIN YBIU-RELATED"/>
    <property type="match status" value="1"/>
</dbReference>
<accession>A0A0D2AQR2</accession>
<dbReference type="PANTHER" id="PTHR30613:SF1">
    <property type="entry name" value="DUF1479 DOMAIN PROTEIN (AFU_ORTHOLOGUE AFUA_5G09280)"/>
    <property type="match status" value="1"/>
</dbReference>
<dbReference type="InterPro" id="IPR010856">
    <property type="entry name" value="Gig2-like"/>
</dbReference>
<dbReference type="HOGENOM" id="CLU_011148_0_0_1"/>
<dbReference type="Proteomes" id="UP000053259">
    <property type="component" value="Unassembled WGS sequence"/>
</dbReference>
<sequence>MSTSTVKSLPRILANQARFQVRCLPSSRKTMAMMSPATKTRTEKREGDISDAFASLEGGVEIPLEPRFADLKKRLLAGREDVIVASWNRLLEHLRDQVATIQRHRSKLIPEISFSDVMKGKVGADFSAAYKKYGVCIIRGVVDEQTALEYKRSILEYVAKNPHTKAFPQHDPQVFELYWSEAQLRARSHPNVISAQCFLMSFWNASQRAEISLRHPIAYADRLRIRQPGDSSFALGPHMDGGSLERWEEGGYALAQTYDKIFEGKWEEYDPWNADKRVGAVIDLYGGVGNCSAFRTQQAWLSISNIKGGEGHLKVNPLHGFATAYILLRPFFESKRGAEDVSEDQYLSPENWRLELETSPKIQGASPGHGQSVHAKLHPHLQLQHTMVHVPAVAPGDYVAWHCDTIHAVDSVHNGSQDSSVLYIPACPLTETNANYLLRQRDCFLAGKPSPDFGGGEGESRHVDRPTVAQLSEWGGEQGLQSMGLKKWNSQEQGLRDGEKTVMKIANSVLGFPA</sequence>